<accession>A0A2V1GN13</accession>
<dbReference type="InterPro" id="IPR036388">
    <property type="entry name" value="WH-like_DNA-bd_sf"/>
</dbReference>
<dbReference type="RefSeq" id="WP_116689103.1">
    <property type="nucleotide sequence ID" value="NZ_CAWNYD010000016.1"/>
</dbReference>
<sequence length="94" mass="10549">MTNKPSKTKTSYYRRLFVAHLIDTGINTPPLILQATGMPRRTLQDTIKALAELDIECTDAGGTINRSYSITSWGAINKEWIKGNLQKIKDVLEL</sequence>
<dbReference type="Pfam" id="PF09904">
    <property type="entry name" value="HTH_43"/>
    <property type="match status" value="1"/>
</dbReference>
<dbReference type="InterPro" id="IPR017162">
    <property type="entry name" value="UCP037266"/>
</dbReference>
<dbReference type="AlphaFoldDB" id="A0A2V1GN13"/>
<evidence type="ECO:0000313" key="2">
    <source>
        <dbReference type="Proteomes" id="UP000244906"/>
    </source>
</evidence>
<comment type="caution">
    <text evidence="1">The sequence shown here is derived from an EMBL/GenBank/DDBJ whole genome shotgun (WGS) entry which is preliminary data.</text>
</comment>
<reference evidence="1 2" key="1">
    <citation type="submission" date="2018-04" db="EMBL/GenBank/DDBJ databases">
        <title>Thalassorhabdus spongiae gen. nov., sp. nov., isolated from a marine sponge in South-West Iceland.</title>
        <authorList>
            <person name="Knobloch S."/>
            <person name="Daussin A."/>
            <person name="Johannsson R."/>
            <person name="Marteinsson V.T."/>
        </authorList>
    </citation>
    <scope>NUCLEOTIDE SEQUENCE [LARGE SCALE GENOMIC DNA]</scope>
    <source>
        <strain evidence="1 2">Hp12</strain>
    </source>
</reference>
<keyword evidence="2" id="KW-1185">Reference proteome</keyword>
<dbReference type="Gene3D" id="1.10.10.10">
    <property type="entry name" value="Winged helix-like DNA-binding domain superfamily/Winged helix DNA-binding domain"/>
    <property type="match status" value="1"/>
</dbReference>
<dbReference type="OrthoDB" id="5735527at2"/>
<organism evidence="1 2">
    <name type="scientific">Pelagibaculum spongiae</name>
    <dbReference type="NCBI Taxonomy" id="2080658"/>
    <lineage>
        <taxon>Bacteria</taxon>
        <taxon>Pseudomonadati</taxon>
        <taxon>Pseudomonadota</taxon>
        <taxon>Gammaproteobacteria</taxon>
        <taxon>Oceanospirillales</taxon>
        <taxon>Pelagibaculum</taxon>
    </lineage>
</organism>
<dbReference type="Proteomes" id="UP000244906">
    <property type="component" value="Unassembled WGS sequence"/>
</dbReference>
<dbReference type="EMBL" id="QDDL01000016">
    <property type="protein sequence ID" value="PVZ63408.1"/>
    <property type="molecule type" value="Genomic_DNA"/>
</dbReference>
<protein>
    <recommendedName>
        <fullName evidence="3">Helix-turn-helix domain-containing protein</fullName>
    </recommendedName>
</protein>
<gene>
    <name evidence="1" type="ORF">DC094_21090</name>
</gene>
<proteinExistence type="predicted"/>
<evidence type="ECO:0000313" key="1">
    <source>
        <dbReference type="EMBL" id="PVZ63408.1"/>
    </source>
</evidence>
<name>A0A2V1GN13_9GAMM</name>
<evidence type="ECO:0008006" key="3">
    <source>
        <dbReference type="Google" id="ProtNLM"/>
    </source>
</evidence>